<dbReference type="PROSITE" id="PS51257">
    <property type="entry name" value="PROKAR_LIPOPROTEIN"/>
    <property type="match status" value="1"/>
</dbReference>
<dbReference type="EMBL" id="JALLPJ020001358">
    <property type="protein sequence ID" value="KAL3767789.1"/>
    <property type="molecule type" value="Genomic_DNA"/>
</dbReference>
<accession>A0ABD3MWV9</accession>
<feature type="signal peptide" evidence="1">
    <location>
        <begin position="1"/>
        <end position="21"/>
    </location>
</feature>
<comment type="caution">
    <text evidence="2">The sequence shown here is derived from an EMBL/GenBank/DDBJ whole genome shotgun (WGS) entry which is preliminary data.</text>
</comment>
<organism evidence="2 3">
    <name type="scientific">Cyclotella atomus</name>
    <dbReference type="NCBI Taxonomy" id="382360"/>
    <lineage>
        <taxon>Eukaryota</taxon>
        <taxon>Sar</taxon>
        <taxon>Stramenopiles</taxon>
        <taxon>Ochrophyta</taxon>
        <taxon>Bacillariophyta</taxon>
        <taxon>Coscinodiscophyceae</taxon>
        <taxon>Thalassiosirophycidae</taxon>
        <taxon>Stephanodiscales</taxon>
        <taxon>Stephanodiscaceae</taxon>
        <taxon>Cyclotella</taxon>
    </lineage>
</organism>
<proteinExistence type="predicted"/>
<gene>
    <name evidence="2" type="ORF">ACHAWO_005199</name>
</gene>
<protein>
    <submittedName>
        <fullName evidence="2">Uncharacterized protein</fullName>
    </submittedName>
</protein>
<evidence type="ECO:0000313" key="2">
    <source>
        <dbReference type="EMBL" id="KAL3767789.1"/>
    </source>
</evidence>
<keyword evidence="3" id="KW-1185">Reference proteome</keyword>
<evidence type="ECO:0000256" key="1">
    <source>
        <dbReference type="SAM" id="SignalP"/>
    </source>
</evidence>
<reference evidence="2 3" key="1">
    <citation type="submission" date="2024-10" db="EMBL/GenBank/DDBJ databases">
        <title>Updated reference genomes for cyclostephanoid diatoms.</title>
        <authorList>
            <person name="Roberts W.R."/>
            <person name="Alverson A.J."/>
        </authorList>
    </citation>
    <scope>NUCLEOTIDE SEQUENCE [LARGE SCALE GENOMIC DNA]</scope>
    <source>
        <strain evidence="2 3">AJA010-31</strain>
    </source>
</reference>
<sequence>MRSLMLSRVHLLLVVIAACNAFSPPASTRPPMLLPLSLTKHNAEETIDRHQNCFNLSSSRRGAVSIIAMAAVSNLATYKAQAAAQSSASAFLGTYSDPINHPGGKRTIKLLGDGSGDYTLAQVFGGGGIGEPKEYVLPAVILGDRAIIIDFSPKGGPRDFTGVLEKDGSIKFLRDGNRWPRIIE</sequence>
<feature type="chain" id="PRO_5044754654" evidence="1">
    <location>
        <begin position="22"/>
        <end position="184"/>
    </location>
</feature>
<dbReference type="AlphaFoldDB" id="A0ABD3MWV9"/>
<name>A0ABD3MWV9_9STRA</name>
<evidence type="ECO:0000313" key="3">
    <source>
        <dbReference type="Proteomes" id="UP001530400"/>
    </source>
</evidence>
<dbReference type="Proteomes" id="UP001530400">
    <property type="component" value="Unassembled WGS sequence"/>
</dbReference>
<keyword evidence="1" id="KW-0732">Signal</keyword>